<protein>
    <submittedName>
        <fullName evidence="6">Intracellular septation protein A</fullName>
    </submittedName>
</protein>
<evidence type="ECO:0000313" key="7">
    <source>
        <dbReference type="Proteomes" id="UP000193623"/>
    </source>
</evidence>
<keyword evidence="2 5" id="KW-0812">Transmembrane</keyword>
<gene>
    <name evidence="6" type="ORF">PSJ8397_02655</name>
</gene>
<dbReference type="OrthoDB" id="9788219at2"/>
<evidence type="ECO:0000256" key="4">
    <source>
        <dbReference type="ARBA" id="ARBA00023136"/>
    </source>
</evidence>
<dbReference type="PANTHER" id="PTHR36917">
    <property type="entry name" value="INTRACELLULAR SEPTATION PROTEIN A-RELATED"/>
    <property type="match status" value="1"/>
</dbReference>
<keyword evidence="4 5" id="KW-0472">Membrane</keyword>
<evidence type="ECO:0000256" key="5">
    <source>
        <dbReference type="SAM" id="Phobius"/>
    </source>
</evidence>
<feature type="transmembrane region" description="Helical" evidence="5">
    <location>
        <begin position="9"/>
        <end position="28"/>
    </location>
</feature>
<keyword evidence="1" id="KW-1003">Cell membrane</keyword>
<keyword evidence="3 5" id="KW-1133">Transmembrane helix</keyword>
<accession>A0A1Y5SX52</accession>
<dbReference type="Pfam" id="PF04279">
    <property type="entry name" value="IspA"/>
    <property type="match status" value="1"/>
</dbReference>
<dbReference type="GO" id="GO:0005886">
    <property type="term" value="C:plasma membrane"/>
    <property type="evidence" value="ECO:0007669"/>
    <property type="project" value="TreeGrafter"/>
</dbReference>
<evidence type="ECO:0000256" key="3">
    <source>
        <dbReference type="ARBA" id="ARBA00022989"/>
    </source>
</evidence>
<name>A0A1Y5SX52_9RHOB</name>
<sequence length="199" mass="22191">MKRPPSRGVIAALEFGPVFGYLLAYLIFRADTFQVGETEYGGFIAVTAAFIPIFLVANGAFWFLTQKIARIQVAATLLIAVFGGLGVWLNDPDLIKMKPTAIYLALAGLLGLGLLRGQSWLKYIMEDSIPLRKRGWMILTRRLTVVFVLSAAANEVVWRTQSESFWVLFETLVMPVLIVLFFLTQIGLFIDNISAKKGR</sequence>
<keyword evidence="7" id="KW-1185">Reference proteome</keyword>
<proteinExistence type="predicted"/>
<reference evidence="6 7" key="1">
    <citation type="submission" date="2017-03" db="EMBL/GenBank/DDBJ databases">
        <authorList>
            <person name="Afonso C.L."/>
            <person name="Miller P.J."/>
            <person name="Scott M.A."/>
            <person name="Spackman E."/>
            <person name="Goraichik I."/>
            <person name="Dimitrov K.M."/>
            <person name="Suarez D.L."/>
            <person name="Swayne D.E."/>
        </authorList>
    </citation>
    <scope>NUCLEOTIDE SEQUENCE [LARGE SCALE GENOMIC DNA]</scope>
    <source>
        <strain evidence="6 7">CECT 8397</strain>
    </source>
</reference>
<dbReference type="InterPro" id="IPR006008">
    <property type="entry name" value="YciB"/>
</dbReference>
<organism evidence="6 7">
    <name type="scientific">Pseudooctadecabacter jejudonensis</name>
    <dbReference type="NCBI Taxonomy" id="1391910"/>
    <lineage>
        <taxon>Bacteria</taxon>
        <taxon>Pseudomonadati</taxon>
        <taxon>Pseudomonadota</taxon>
        <taxon>Alphaproteobacteria</taxon>
        <taxon>Rhodobacterales</taxon>
        <taxon>Paracoccaceae</taxon>
        <taxon>Pseudooctadecabacter</taxon>
    </lineage>
</organism>
<feature type="transmembrane region" description="Helical" evidence="5">
    <location>
        <begin position="71"/>
        <end position="89"/>
    </location>
</feature>
<feature type="transmembrane region" description="Helical" evidence="5">
    <location>
        <begin position="101"/>
        <end position="123"/>
    </location>
</feature>
<dbReference type="Proteomes" id="UP000193623">
    <property type="component" value="Unassembled WGS sequence"/>
</dbReference>
<evidence type="ECO:0000256" key="2">
    <source>
        <dbReference type="ARBA" id="ARBA00022692"/>
    </source>
</evidence>
<dbReference type="AlphaFoldDB" id="A0A1Y5SX52"/>
<feature type="transmembrane region" description="Helical" evidence="5">
    <location>
        <begin position="165"/>
        <end position="190"/>
    </location>
</feature>
<feature type="transmembrane region" description="Helical" evidence="5">
    <location>
        <begin position="40"/>
        <end position="64"/>
    </location>
</feature>
<evidence type="ECO:0000256" key="1">
    <source>
        <dbReference type="ARBA" id="ARBA00022475"/>
    </source>
</evidence>
<feature type="transmembrane region" description="Helical" evidence="5">
    <location>
        <begin position="135"/>
        <end position="153"/>
    </location>
</feature>
<dbReference type="RefSeq" id="WP_085865046.1">
    <property type="nucleotide sequence ID" value="NZ_FWFT01000004.1"/>
</dbReference>
<dbReference type="EMBL" id="FWFT01000004">
    <property type="protein sequence ID" value="SLN50851.1"/>
    <property type="molecule type" value="Genomic_DNA"/>
</dbReference>
<dbReference type="PANTHER" id="PTHR36917:SF1">
    <property type="entry name" value="INNER MEMBRANE-SPANNING PROTEIN YCIB"/>
    <property type="match status" value="1"/>
</dbReference>
<evidence type="ECO:0000313" key="6">
    <source>
        <dbReference type="EMBL" id="SLN50851.1"/>
    </source>
</evidence>